<feature type="domain" description="Macro" evidence="3">
    <location>
        <begin position="37"/>
        <end position="90"/>
    </location>
</feature>
<dbReference type="Gene3D" id="3.40.220.10">
    <property type="entry name" value="Leucine Aminopeptidase, subunit E, domain 1"/>
    <property type="match status" value="1"/>
</dbReference>
<proteinExistence type="predicted"/>
<dbReference type="InterPro" id="IPR002589">
    <property type="entry name" value="Macro_dom"/>
</dbReference>
<organism evidence="4">
    <name type="scientific">Chlorobium phaeovibrioides (strain DSM 265 / 1930)</name>
    <name type="common">Prosthecochloris vibrioformis (strain DSM 265)</name>
    <dbReference type="NCBI Taxonomy" id="290318"/>
    <lineage>
        <taxon>Bacteria</taxon>
        <taxon>Pseudomonadati</taxon>
        <taxon>Chlorobiota</taxon>
        <taxon>Chlorobiia</taxon>
        <taxon>Chlorobiales</taxon>
        <taxon>Chlorobiaceae</taxon>
        <taxon>Chlorobium/Pelodictyon group</taxon>
        <taxon>Chlorobium</taxon>
    </lineage>
</organism>
<dbReference type="InterPro" id="IPR050892">
    <property type="entry name" value="ADP-ribose_metab_enzymes"/>
</dbReference>
<evidence type="ECO:0000256" key="2">
    <source>
        <dbReference type="SAM" id="MobiDB-lite"/>
    </source>
</evidence>
<accession>A4SDW3</accession>
<gene>
    <name evidence="4" type="ordered locus">Cvib_0657</name>
</gene>
<reference evidence="4" key="1">
    <citation type="submission" date="2007-03" db="EMBL/GenBank/DDBJ databases">
        <title>Complete sequence of Prosthecochloris vibrioformis DSM 265.</title>
        <authorList>
            <consortium name="US DOE Joint Genome Institute"/>
            <person name="Copeland A."/>
            <person name="Lucas S."/>
            <person name="Lapidus A."/>
            <person name="Barry K."/>
            <person name="Detter J.C."/>
            <person name="Glavina del Rio T."/>
            <person name="Hammon N."/>
            <person name="Israni S."/>
            <person name="Pitluck S."/>
            <person name="Schmutz J."/>
            <person name="Larimer F."/>
            <person name="Land M."/>
            <person name="Hauser L."/>
            <person name="Mikhailova N."/>
            <person name="Li T."/>
            <person name="Overmann J."/>
            <person name="Schuster S.C."/>
            <person name="Bryant D.A."/>
            <person name="Richardson P."/>
        </authorList>
    </citation>
    <scope>NUCLEOTIDE SEQUENCE [LARGE SCALE GENOMIC DNA]</scope>
    <source>
        <strain evidence="4">DSM 265</strain>
    </source>
</reference>
<dbReference type="PANTHER" id="PTHR12521">
    <property type="entry name" value="PROTEIN C6ORF130"/>
    <property type="match status" value="1"/>
</dbReference>
<dbReference type="InterPro" id="IPR043472">
    <property type="entry name" value="Macro_dom-like"/>
</dbReference>
<dbReference type="PANTHER" id="PTHR12521:SF0">
    <property type="entry name" value="ADP-RIBOSE GLYCOHYDROLASE OARD1"/>
    <property type="match status" value="1"/>
</dbReference>
<dbReference type="eggNOG" id="COG2110">
    <property type="taxonomic scope" value="Bacteria"/>
</dbReference>
<comment type="catalytic activity">
    <reaction evidence="1">
        <text>an N-(ADP-alpha-D-ribosyl)-thymidine in DNA + H2O = a thymidine in DNA + ADP-D-ribose</text>
        <dbReference type="Rhea" id="RHEA:71655"/>
        <dbReference type="Rhea" id="RHEA-COMP:13556"/>
        <dbReference type="Rhea" id="RHEA-COMP:18051"/>
        <dbReference type="ChEBI" id="CHEBI:15377"/>
        <dbReference type="ChEBI" id="CHEBI:57967"/>
        <dbReference type="ChEBI" id="CHEBI:137386"/>
        <dbReference type="ChEBI" id="CHEBI:191199"/>
    </reaction>
    <physiologicalReaction direction="left-to-right" evidence="1">
        <dbReference type="Rhea" id="RHEA:71656"/>
    </physiologicalReaction>
</comment>
<evidence type="ECO:0000256" key="1">
    <source>
        <dbReference type="ARBA" id="ARBA00035885"/>
    </source>
</evidence>
<evidence type="ECO:0000259" key="3">
    <source>
        <dbReference type="Pfam" id="PF01661"/>
    </source>
</evidence>
<name>A4SDW3_CHLPM</name>
<dbReference type="AlphaFoldDB" id="A4SDW3"/>
<dbReference type="Pfam" id="PF01661">
    <property type="entry name" value="Macro"/>
    <property type="match status" value="1"/>
</dbReference>
<evidence type="ECO:0000313" key="4">
    <source>
        <dbReference type="EMBL" id="ABP36672.1"/>
    </source>
</evidence>
<dbReference type="STRING" id="290318.Cvib_0657"/>
<dbReference type="HOGENOM" id="CLU_1785205_0_0_10"/>
<feature type="region of interest" description="Disordered" evidence="2">
    <location>
        <begin position="119"/>
        <end position="145"/>
    </location>
</feature>
<dbReference type="GO" id="GO:0140291">
    <property type="term" value="P:peptidyl-glutamate ADP-deribosylation"/>
    <property type="evidence" value="ECO:0007669"/>
    <property type="project" value="TreeGrafter"/>
</dbReference>
<dbReference type="KEGG" id="pvi:Cvib_0657"/>
<dbReference type="EMBL" id="CP000607">
    <property type="protein sequence ID" value="ABP36672.1"/>
    <property type="molecule type" value="Genomic_DNA"/>
</dbReference>
<protein>
    <recommendedName>
        <fullName evidence="3">Macro domain-containing protein</fullName>
    </recommendedName>
</protein>
<sequence length="145" mass="15807">MPKRTILLPAVELLDTLTKVGDLFVGIVDEGGAGQCEPIVRKWREQSRSRDIKAGLQALVGEIRSRGITSIAIPPLGSGLGGLYWPDVRALIEEAFHELDGVRVLVFEPAEDPNAVRCNNHTRDVPNMTAGRAPPVEQMRTSVKS</sequence>
<dbReference type="SUPFAM" id="SSF52949">
    <property type="entry name" value="Macro domain-like"/>
    <property type="match status" value="1"/>
</dbReference>